<accession>A0ACD4DLL6</accession>
<dbReference type="EMBL" id="CP107551">
    <property type="protein sequence ID" value="UYP20884.1"/>
    <property type="molecule type" value="Genomic_DNA"/>
</dbReference>
<evidence type="ECO:0000313" key="1">
    <source>
        <dbReference type="EMBL" id="UYP20884.1"/>
    </source>
</evidence>
<proteinExistence type="predicted"/>
<sequence>MSIRRRVALAASAVAVAAGAAVATTGTAAATPVPVLQLLGTALVPIPTGQCHGSIEVAYEHVPGRPDLAEAVFTPTGTWGAIPDCEVPVQFAWINGVFPFTHGHQVTVANGRTTTIIDPGAGVSLLVSLPTQAPGTPGWGTSGYMWLQP</sequence>
<dbReference type="Proteomes" id="UP001156484">
    <property type="component" value="Chromosome"/>
</dbReference>
<keyword evidence="2" id="KW-1185">Reference proteome</keyword>
<protein>
    <submittedName>
        <fullName evidence="1">Uncharacterized protein</fullName>
    </submittedName>
</protein>
<organism evidence="1 2">
    <name type="scientific">Rhodococcus sacchari</name>
    <dbReference type="NCBI Taxonomy" id="2962047"/>
    <lineage>
        <taxon>Bacteria</taxon>
        <taxon>Bacillati</taxon>
        <taxon>Actinomycetota</taxon>
        <taxon>Actinomycetes</taxon>
        <taxon>Mycobacteriales</taxon>
        <taxon>Nocardiaceae</taxon>
        <taxon>Rhodococcus</taxon>
    </lineage>
</organism>
<gene>
    <name evidence="1" type="ORF">OED52_10400</name>
</gene>
<evidence type="ECO:0000313" key="2">
    <source>
        <dbReference type="Proteomes" id="UP001156484"/>
    </source>
</evidence>
<reference evidence="1" key="1">
    <citation type="submission" date="2022-10" db="EMBL/GenBank/DDBJ databases">
        <title>Rhodococcus ferula Z13 complete genome.</title>
        <authorList>
            <person name="Long X."/>
            <person name="Zang M."/>
        </authorList>
    </citation>
    <scope>NUCLEOTIDE SEQUENCE</scope>
    <source>
        <strain evidence="1">Z13</strain>
    </source>
</reference>
<name>A0ACD4DLL6_9NOCA</name>